<keyword evidence="2" id="KW-1185">Reference proteome</keyword>
<name>W9QM48_9ROSA</name>
<reference evidence="2" key="1">
    <citation type="submission" date="2013-01" db="EMBL/GenBank/DDBJ databases">
        <title>Draft Genome Sequence of a Mulberry Tree, Morus notabilis C.K. Schneid.</title>
        <authorList>
            <person name="He N."/>
            <person name="Zhao S."/>
        </authorList>
    </citation>
    <scope>NUCLEOTIDE SEQUENCE</scope>
</reference>
<evidence type="ECO:0000313" key="1">
    <source>
        <dbReference type="EMBL" id="EXB26558.1"/>
    </source>
</evidence>
<dbReference type="EMBL" id="KE343371">
    <property type="protein sequence ID" value="EXB26558.1"/>
    <property type="molecule type" value="Genomic_DNA"/>
</dbReference>
<organism evidence="1 2">
    <name type="scientific">Morus notabilis</name>
    <dbReference type="NCBI Taxonomy" id="981085"/>
    <lineage>
        <taxon>Eukaryota</taxon>
        <taxon>Viridiplantae</taxon>
        <taxon>Streptophyta</taxon>
        <taxon>Embryophyta</taxon>
        <taxon>Tracheophyta</taxon>
        <taxon>Spermatophyta</taxon>
        <taxon>Magnoliopsida</taxon>
        <taxon>eudicotyledons</taxon>
        <taxon>Gunneridae</taxon>
        <taxon>Pentapetalae</taxon>
        <taxon>rosids</taxon>
        <taxon>fabids</taxon>
        <taxon>Rosales</taxon>
        <taxon>Moraceae</taxon>
        <taxon>Moreae</taxon>
        <taxon>Morus</taxon>
    </lineage>
</organism>
<dbReference type="AlphaFoldDB" id="W9QM48"/>
<proteinExistence type="predicted"/>
<dbReference type="Proteomes" id="UP000030645">
    <property type="component" value="Unassembled WGS sequence"/>
</dbReference>
<gene>
    <name evidence="1" type="ORF">L484_012550</name>
</gene>
<accession>W9QM48</accession>
<sequence>MPSTVFINDEEVVCSLVIRRPSLSPITSQTRHGQVRKTNHVRLNFLPTAAVLRISPTHCGNAWLGDQGNKGNVGNFM</sequence>
<evidence type="ECO:0000313" key="2">
    <source>
        <dbReference type="Proteomes" id="UP000030645"/>
    </source>
</evidence>
<protein>
    <submittedName>
        <fullName evidence="1">Uncharacterized protein</fullName>
    </submittedName>
</protein>